<protein>
    <submittedName>
        <fullName evidence="1">Uncharacterized protein</fullName>
    </submittedName>
</protein>
<dbReference type="AlphaFoldDB" id="A0A841Z7G9"/>
<evidence type="ECO:0000313" key="2">
    <source>
        <dbReference type="Proteomes" id="UP000564536"/>
    </source>
</evidence>
<accession>A0A841Z7G9</accession>
<gene>
    <name evidence="1" type="ORF">HB943_11095</name>
</gene>
<proteinExistence type="predicted"/>
<dbReference type="Proteomes" id="UP000564536">
    <property type="component" value="Unassembled WGS sequence"/>
</dbReference>
<evidence type="ECO:0000313" key="1">
    <source>
        <dbReference type="EMBL" id="MBC1501148.1"/>
    </source>
</evidence>
<sequence>MALHKSSESVCIPTIPWNPEAECTIVHENRKSAESLECERLSPIYTGYNLSK</sequence>
<dbReference type="EMBL" id="JAARRL010000017">
    <property type="protein sequence ID" value="MBC1501148.1"/>
    <property type="molecule type" value="Genomic_DNA"/>
</dbReference>
<name>A0A841Z7G9_9LIST</name>
<reference evidence="1 2" key="1">
    <citation type="submission" date="2020-03" db="EMBL/GenBank/DDBJ databases">
        <title>Soil Listeria distribution.</title>
        <authorList>
            <person name="Liao J."/>
            <person name="Wiedmann M."/>
        </authorList>
    </citation>
    <scope>NUCLEOTIDE SEQUENCE [LARGE SCALE GENOMIC DNA]</scope>
    <source>
        <strain evidence="1 2">FSL L7-1523</strain>
    </source>
</reference>
<comment type="caution">
    <text evidence="1">The sequence shown here is derived from an EMBL/GenBank/DDBJ whole genome shotgun (WGS) entry which is preliminary data.</text>
</comment>
<organism evidence="1 2">
    <name type="scientific">Listeria weihenstephanensis</name>
    <dbReference type="NCBI Taxonomy" id="1006155"/>
    <lineage>
        <taxon>Bacteria</taxon>
        <taxon>Bacillati</taxon>
        <taxon>Bacillota</taxon>
        <taxon>Bacilli</taxon>
        <taxon>Bacillales</taxon>
        <taxon>Listeriaceae</taxon>
        <taxon>Listeria</taxon>
    </lineage>
</organism>